<evidence type="ECO:0000256" key="2">
    <source>
        <dbReference type="ARBA" id="ARBA00022777"/>
    </source>
</evidence>
<dbReference type="AlphaFoldDB" id="A0A6L6XUU0"/>
<evidence type="ECO:0000256" key="3">
    <source>
        <dbReference type="ARBA" id="ARBA00023015"/>
    </source>
</evidence>
<organism evidence="6 7">
    <name type="scientific">Nocardioides agri</name>
    <dbReference type="NCBI Taxonomy" id="2682843"/>
    <lineage>
        <taxon>Bacteria</taxon>
        <taxon>Bacillati</taxon>
        <taxon>Actinomycetota</taxon>
        <taxon>Actinomycetes</taxon>
        <taxon>Propionibacteriales</taxon>
        <taxon>Nocardioidaceae</taxon>
        <taxon>Nocardioides</taxon>
    </lineage>
</organism>
<dbReference type="Pfam" id="PF13185">
    <property type="entry name" value="GAF_2"/>
    <property type="match status" value="1"/>
</dbReference>
<dbReference type="InterPro" id="IPR005561">
    <property type="entry name" value="ANTAR"/>
</dbReference>
<dbReference type="Gene3D" id="1.10.10.10">
    <property type="entry name" value="Winged helix-like DNA-binding domain superfamily/Winged helix DNA-binding domain"/>
    <property type="match status" value="1"/>
</dbReference>
<dbReference type="Proteomes" id="UP000473525">
    <property type="component" value="Unassembled WGS sequence"/>
</dbReference>
<evidence type="ECO:0000259" key="5">
    <source>
        <dbReference type="PROSITE" id="PS50921"/>
    </source>
</evidence>
<dbReference type="SUPFAM" id="SSF52172">
    <property type="entry name" value="CheY-like"/>
    <property type="match status" value="1"/>
</dbReference>
<gene>
    <name evidence="6" type="ORF">GON03_13800</name>
</gene>
<dbReference type="Pfam" id="PF03861">
    <property type="entry name" value="ANTAR"/>
    <property type="match status" value="1"/>
</dbReference>
<keyword evidence="1" id="KW-0808">Transferase</keyword>
<protein>
    <submittedName>
        <fullName evidence="6">ANTAR domain-containing protein</fullName>
    </submittedName>
</protein>
<dbReference type="GO" id="GO:0003723">
    <property type="term" value="F:RNA binding"/>
    <property type="evidence" value="ECO:0007669"/>
    <property type="project" value="InterPro"/>
</dbReference>
<dbReference type="GO" id="GO:0016301">
    <property type="term" value="F:kinase activity"/>
    <property type="evidence" value="ECO:0007669"/>
    <property type="project" value="UniProtKB-KW"/>
</dbReference>
<dbReference type="PROSITE" id="PS50921">
    <property type="entry name" value="ANTAR"/>
    <property type="match status" value="1"/>
</dbReference>
<name>A0A6L6XUU0_9ACTN</name>
<evidence type="ECO:0000313" key="7">
    <source>
        <dbReference type="Proteomes" id="UP000473525"/>
    </source>
</evidence>
<accession>A0A6L6XUU0</accession>
<dbReference type="SMART" id="SM01012">
    <property type="entry name" value="ANTAR"/>
    <property type="match status" value="1"/>
</dbReference>
<dbReference type="InterPro" id="IPR029016">
    <property type="entry name" value="GAF-like_dom_sf"/>
</dbReference>
<dbReference type="RefSeq" id="WP_157343225.1">
    <property type="nucleotide sequence ID" value="NZ_WSEK01000004.1"/>
</dbReference>
<evidence type="ECO:0000256" key="4">
    <source>
        <dbReference type="ARBA" id="ARBA00023163"/>
    </source>
</evidence>
<dbReference type="SUPFAM" id="SSF55781">
    <property type="entry name" value="GAF domain-like"/>
    <property type="match status" value="1"/>
</dbReference>
<keyword evidence="2" id="KW-0418">Kinase</keyword>
<keyword evidence="4" id="KW-0804">Transcription</keyword>
<evidence type="ECO:0000313" key="6">
    <source>
        <dbReference type="EMBL" id="MVQ50256.1"/>
    </source>
</evidence>
<dbReference type="PIRSF" id="PIRSF036625">
    <property type="entry name" value="GAF_ANTAR"/>
    <property type="match status" value="1"/>
</dbReference>
<dbReference type="EMBL" id="WSEK01000004">
    <property type="protein sequence ID" value="MVQ50256.1"/>
    <property type="molecule type" value="Genomic_DNA"/>
</dbReference>
<keyword evidence="7" id="KW-1185">Reference proteome</keyword>
<feature type="domain" description="ANTAR" evidence="5">
    <location>
        <begin position="147"/>
        <end position="208"/>
    </location>
</feature>
<keyword evidence="3" id="KW-0805">Transcription regulation</keyword>
<dbReference type="InterPro" id="IPR012074">
    <property type="entry name" value="GAF_ANTAR"/>
</dbReference>
<reference evidence="6 7" key="1">
    <citation type="submission" date="2019-12" db="EMBL/GenBank/DDBJ databases">
        <authorList>
            <person name="Huq M.A."/>
        </authorList>
    </citation>
    <scope>NUCLEOTIDE SEQUENCE [LARGE SCALE GENOMIC DNA]</scope>
    <source>
        <strain evidence="6 7">MAH-18</strain>
    </source>
</reference>
<comment type="caution">
    <text evidence="6">The sequence shown here is derived from an EMBL/GenBank/DDBJ whole genome shotgun (WGS) entry which is preliminary data.</text>
</comment>
<dbReference type="InterPro" id="IPR011006">
    <property type="entry name" value="CheY-like_superfamily"/>
</dbReference>
<sequence>MSADAEPERSAREAALQDLAASAASTVPGADAVSITVRRDRSSMQTLAATAALAERADRLQYEFQEGPCYEAVTDNRFVLVNDLTAAVQYPRYAPRAVELGIGAQAAVQLLHDGENAGLNMYASTAGAFDRATVQIAELFASHAATLLGYAVQVEQLSEALQARTDIGMAVGMVMERYQLDRERAFAFLVRLSNNRNVKLRVLARQLIDGTFEGGTHDRP</sequence>
<dbReference type="InterPro" id="IPR003018">
    <property type="entry name" value="GAF"/>
</dbReference>
<dbReference type="InterPro" id="IPR036388">
    <property type="entry name" value="WH-like_DNA-bd_sf"/>
</dbReference>
<evidence type="ECO:0000256" key="1">
    <source>
        <dbReference type="ARBA" id="ARBA00022679"/>
    </source>
</evidence>
<dbReference type="Gene3D" id="3.30.450.40">
    <property type="match status" value="1"/>
</dbReference>
<proteinExistence type="predicted"/>